<feature type="transmembrane region" description="Helical" evidence="5">
    <location>
        <begin position="12"/>
        <end position="37"/>
    </location>
</feature>
<gene>
    <name evidence="7" type="ORF">COU90_02170</name>
</gene>
<dbReference type="InterPro" id="IPR051533">
    <property type="entry name" value="WaaL-like"/>
</dbReference>
<evidence type="ECO:0000256" key="5">
    <source>
        <dbReference type="SAM" id="Phobius"/>
    </source>
</evidence>
<comment type="subcellular location">
    <subcellularLocation>
        <location evidence="1">Membrane</location>
        <topology evidence="1">Multi-pass membrane protein</topology>
    </subcellularLocation>
</comment>
<dbReference type="Pfam" id="PF04932">
    <property type="entry name" value="Wzy_C"/>
    <property type="match status" value="1"/>
</dbReference>
<dbReference type="InterPro" id="IPR007016">
    <property type="entry name" value="O-antigen_ligase-rel_domated"/>
</dbReference>
<evidence type="ECO:0000256" key="2">
    <source>
        <dbReference type="ARBA" id="ARBA00022692"/>
    </source>
</evidence>
<keyword evidence="2 5" id="KW-0812">Transmembrane</keyword>
<comment type="caution">
    <text evidence="7">The sequence shown here is derived from an EMBL/GenBank/DDBJ whole genome shotgun (WGS) entry which is preliminary data.</text>
</comment>
<feature type="transmembrane region" description="Helical" evidence="5">
    <location>
        <begin position="132"/>
        <end position="151"/>
    </location>
</feature>
<dbReference type="PANTHER" id="PTHR37422:SF23">
    <property type="entry name" value="TEICHURONIC ACID BIOSYNTHESIS PROTEIN TUAE"/>
    <property type="match status" value="1"/>
</dbReference>
<feature type="transmembrane region" description="Helical" evidence="5">
    <location>
        <begin position="349"/>
        <end position="373"/>
    </location>
</feature>
<feature type="transmembrane region" description="Helical" evidence="5">
    <location>
        <begin position="43"/>
        <end position="62"/>
    </location>
</feature>
<sequence length="748" mass="83764">MQNGYVERILLWGTRIGIWLLLFVTPLVVSGSLFFPFITGKNFFFRIVVEIVFGLWAGLVVVNPSFRPRKGPLLWAFSGFVSILFIAGMLGADAAHSFWSNFERMEGIVTHLHLLALFIMTASVFRTKKDWILTFHVSLAASFIVACIGLLEKTGSIAIPGSSPGRVFATLGNPIYLALYLLIHMFLLGIVIRWITQYWARVAYGLLFLFELYIFFASGTRGAVVGLFAGFIVGLVVFMFTTPDARMKRISLVLLIIGFMSVGGLFMSRESVFVQSRPLLTRFANISLSSATAESRFTIWRMAWEGFKERPILGWGPGNFIIPYATYYDPNLFGNEPWFDRVHNMHFEWLVTTGIIGFTAYVGLWGSVVILLWRLWRRNVFDSITVSLLAALFTAYLVQNSFVFDTVISYMLITVLFAFLHSLSVPYGEEKSSILSAGMRNNRILVAGCCVAAGIILASTLHTKQIQVARGIITTLQSASQGTALILNEQFDATIAKGTFGVTEARERFMDLVLQASREPNVSGQDLLLLVTKNIDEMEKQVAKKPQLLRHHISLGKLYQLRFALTGNKSDRDHSIDIYNVGIAMAPNYPPTYIGIAETYLTDNNFEEATNAVDTIYQKMTRPNSIIYSVLLVSVLAGDFDRAAEQVERYVSLGNTPEYPAPAWFEPPKLEDVIRRSFVRGGVAEREVFLRTVLAAQENSIVLMALAETLVEQGKNEEARSFALRAREIAPPEGVIEIDKFIRGLDDF</sequence>
<keyword evidence="3 5" id="KW-1133">Transmembrane helix</keyword>
<dbReference type="Proteomes" id="UP000229098">
    <property type="component" value="Unassembled WGS sequence"/>
</dbReference>
<evidence type="ECO:0000313" key="8">
    <source>
        <dbReference type="Proteomes" id="UP000229098"/>
    </source>
</evidence>
<dbReference type="PANTHER" id="PTHR37422">
    <property type="entry name" value="TEICHURONIC ACID BIOSYNTHESIS PROTEIN TUAE"/>
    <property type="match status" value="1"/>
</dbReference>
<proteinExistence type="predicted"/>
<dbReference type="InterPro" id="IPR011990">
    <property type="entry name" value="TPR-like_helical_dom_sf"/>
</dbReference>
<feature type="transmembrane region" description="Helical" evidence="5">
    <location>
        <begin position="108"/>
        <end position="125"/>
    </location>
</feature>
<reference evidence="8" key="1">
    <citation type="submission" date="2017-09" db="EMBL/GenBank/DDBJ databases">
        <title>Depth-based differentiation of microbial function through sediment-hosted aquifers and enrichment of novel symbionts in the deep terrestrial subsurface.</title>
        <authorList>
            <person name="Probst A.J."/>
            <person name="Ladd B."/>
            <person name="Jarett J.K."/>
            <person name="Geller-Mcgrath D.E."/>
            <person name="Sieber C.M.K."/>
            <person name="Emerson J.B."/>
            <person name="Anantharaman K."/>
            <person name="Thomas B.C."/>
            <person name="Malmstrom R."/>
            <person name="Stieglmeier M."/>
            <person name="Klingl A."/>
            <person name="Woyke T."/>
            <person name="Ryan C.M."/>
            <person name="Banfield J.F."/>
        </authorList>
    </citation>
    <scope>NUCLEOTIDE SEQUENCE [LARGE SCALE GENOMIC DNA]</scope>
</reference>
<evidence type="ECO:0000256" key="3">
    <source>
        <dbReference type="ARBA" id="ARBA00022989"/>
    </source>
</evidence>
<protein>
    <recommendedName>
        <fullName evidence="6">O-antigen ligase-related domain-containing protein</fullName>
    </recommendedName>
</protein>
<evidence type="ECO:0000259" key="6">
    <source>
        <dbReference type="Pfam" id="PF04932"/>
    </source>
</evidence>
<dbReference type="GO" id="GO:0016020">
    <property type="term" value="C:membrane"/>
    <property type="evidence" value="ECO:0007669"/>
    <property type="project" value="UniProtKB-SubCell"/>
</dbReference>
<feature type="transmembrane region" description="Helical" evidence="5">
    <location>
        <begin position="252"/>
        <end position="269"/>
    </location>
</feature>
<organism evidence="7 8">
    <name type="scientific">Candidatus Ryanbacteria bacterium CG10_big_fil_rev_8_21_14_0_10_43_42</name>
    <dbReference type="NCBI Taxonomy" id="1974864"/>
    <lineage>
        <taxon>Bacteria</taxon>
        <taxon>Candidatus Ryaniibacteriota</taxon>
    </lineage>
</organism>
<feature type="transmembrane region" description="Helical" evidence="5">
    <location>
        <begin position="198"/>
        <end position="216"/>
    </location>
</feature>
<dbReference type="SUPFAM" id="SSF48452">
    <property type="entry name" value="TPR-like"/>
    <property type="match status" value="1"/>
</dbReference>
<feature type="transmembrane region" description="Helical" evidence="5">
    <location>
        <begin position="222"/>
        <end position="240"/>
    </location>
</feature>
<evidence type="ECO:0000256" key="4">
    <source>
        <dbReference type="ARBA" id="ARBA00023136"/>
    </source>
</evidence>
<feature type="transmembrane region" description="Helical" evidence="5">
    <location>
        <begin position="380"/>
        <end position="398"/>
    </location>
</feature>
<feature type="transmembrane region" description="Helical" evidence="5">
    <location>
        <begin position="404"/>
        <end position="423"/>
    </location>
</feature>
<feature type="transmembrane region" description="Helical" evidence="5">
    <location>
        <begin position="444"/>
        <end position="462"/>
    </location>
</feature>
<accession>A0A2M8KXG7</accession>
<keyword evidence="4 5" id="KW-0472">Membrane</keyword>
<feature type="domain" description="O-antigen ligase-related" evidence="6">
    <location>
        <begin position="207"/>
        <end position="362"/>
    </location>
</feature>
<evidence type="ECO:0000313" key="7">
    <source>
        <dbReference type="EMBL" id="PJE64624.1"/>
    </source>
</evidence>
<dbReference type="EMBL" id="PFEF01000005">
    <property type="protein sequence ID" value="PJE64624.1"/>
    <property type="molecule type" value="Genomic_DNA"/>
</dbReference>
<evidence type="ECO:0000256" key="1">
    <source>
        <dbReference type="ARBA" id="ARBA00004141"/>
    </source>
</evidence>
<name>A0A2M8KXG7_9BACT</name>
<feature type="transmembrane region" description="Helical" evidence="5">
    <location>
        <begin position="74"/>
        <end position="96"/>
    </location>
</feature>
<feature type="transmembrane region" description="Helical" evidence="5">
    <location>
        <begin position="171"/>
        <end position="191"/>
    </location>
</feature>
<dbReference type="Gene3D" id="1.25.40.10">
    <property type="entry name" value="Tetratricopeptide repeat domain"/>
    <property type="match status" value="1"/>
</dbReference>
<dbReference type="AlphaFoldDB" id="A0A2M8KXG7"/>